<dbReference type="Proteomes" id="UP000807025">
    <property type="component" value="Unassembled WGS sequence"/>
</dbReference>
<comment type="caution">
    <text evidence="1">The sequence shown here is derived from an EMBL/GenBank/DDBJ whole genome shotgun (WGS) entry which is preliminary data.</text>
</comment>
<name>A0A9P6DDM4_PLEER</name>
<accession>A0A9P6DDM4</accession>
<evidence type="ECO:0000313" key="1">
    <source>
        <dbReference type="EMBL" id="KAF9491545.1"/>
    </source>
</evidence>
<proteinExistence type="predicted"/>
<protein>
    <submittedName>
        <fullName evidence="1">Uncharacterized protein</fullName>
    </submittedName>
</protein>
<keyword evidence="2" id="KW-1185">Reference proteome</keyword>
<reference evidence="1" key="1">
    <citation type="submission" date="2020-11" db="EMBL/GenBank/DDBJ databases">
        <authorList>
            <consortium name="DOE Joint Genome Institute"/>
            <person name="Ahrendt S."/>
            <person name="Riley R."/>
            <person name="Andreopoulos W."/>
            <person name="Labutti K."/>
            <person name="Pangilinan J."/>
            <person name="Ruiz-Duenas F.J."/>
            <person name="Barrasa J.M."/>
            <person name="Sanchez-Garcia M."/>
            <person name="Camarero S."/>
            <person name="Miyauchi S."/>
            <person name="Serrano A."/>
            <person name="Linde D."/>
            <person name="Babiker R."/>
            <person name="Drula E."/>
            <person name="Ayuso-Fernandez I."/>
            <person name="Pacheco R."/>
            <person name="Padilla G."/>
            <person name="Ferreira P."/>
            <person name="Barriuso J."/>
            <person name="Kellner H."/>
            <person name="Castanera R."/>
            <person name="Alfaro M."/>
            <person name="Ramirez L."/>
            <person name="Pisabarro A.G."/>
            <person name="Kuo A."/>
            <person name="Tritt A."/>
            <person name="Lipzen A."/>
            <person name="He G."/>
            <person name="Yan M."/>
            <person name="Ng V."/>
            <person name="Cullen D."/>
            <person name="Martin F."/>
            <person name="Rosso M.-N."/>
            <person name="Henrissat B."/>
            <person name="Hibbett D."/>
            <person name="Martinez A.T."/>
            <person name="Grigoriev I.V."/>
        </authorList>
    </citation>
    <scope>NUCLEOTIDE SEQUENCE</scope>
    <source>
        <strain evidence="1">ATCC 90797</strain>
    </source>
</reference>
<organism evidence="1 2">
    <name type="scientific">Pleurotus eryngii</name>
    <name type="common">Boletus of the steppes</name>
    <dbReference type="NCBI Taxonomy" id="5323"/>
    <lineage>
        <taxon>Eukaryota</taxon>
        <taxon>Fungi</taxon>
        <taxon>Dikarya</taxon>
        <taxon>Basidiomycota</taxon>
        <taxon>Agaricomycotina</taxon>
        <taxon>Agaricomycetes</taxon>
        <taxon>Agaricomycetidae</taxon>
        <taxon>Agaricales</taxon>
        <taxon>Pleurotineae</taxon>
        <taxon>Pleurotaceae</taxon>
        <taxon>Pleurotus</taxon>
    </lineage>
</organism>
<sequence>MPTLVVKTEPTNKSPGIRNRDEFQRMLISERGPPHYRTRGRAGGSGEWCMEAKMRRRVVSPPIHQGDCNGALVLKGAKQLREQWGASGPFMASSECLSAFVDCTPVSQSIFYMPDPDTFMSPGTAYPYGTIRLSTEPLIHLGVHDTFANLVLL</sequence>
<gene>
    <name evidence="1" type="ORF">BDN71DRAFT_1433854</name>
</gene>
<dbReference type="EMBL" id="MU154616">
    <property type="protein sequence ID" value="KAF9491545.1"/>
    <property type="molecule type" value="Genomic_DNA"/>
</dbReference>
<evidence type="ECO:0000313" key="2">
    <source>
        <dbReference type="Proteomes" id="UP000807025"/>
    </source>
</evidence>
<dbReference type="AlphaFoldDB" id="A0A9P6DDM4"/>